<dbReference type="InterPro" id="IPR011050">
    <property type="entry name" value="Pectin_lyase_fold/virulence"/>
</dbReference>
<organism evidence="6 7">
    <name type="scientific">Candidatus Cryptobacteroides faecigallinarum</name>
    <dbReference type="NCBI Taxonomy" id="2840763"/>
    <lineage>
        <taxon>Bacteria</taxon>
        <taxon>Pseudomonadati</taxon>
        <taxon>Bacteroidota</taxon>
        <taxon>Bacteroidia</taxon>
        <taxon>Bacteroidales</taxon>
        <taxon>Candidatus Cryptobacteroides</taxon>
    </lineage>
</organism>
<evidence type="ECO:0000256" key="4">
    <source>
        <dbReference type="SAM" id="MobiDB-lite"/>
    </source>
</evidence>
<comment type="caution">
    <text evidence="6">The sequence shown here is derived from an EMBL/GenBank/DDBJ whole genome shotgun (WGS) entry which is preliminary data.</text>
</comment>
<evidence type="ECO:0000256" key="1">
    <source>
        <dbReference type="ARBA" id="ARBA00008891"/>
    </source>
</evidence>
<keyword evidence="3" id="KW-0063">Aspartyl esterase</keyword>
<dbReference type="GO" id="GO:0042545">
    <property type="term" value="P:cell wall modification"/>
    <property type="evidence" value="ECO:0007669"/>
    <property type="project" value="InterPro"/>
</dbReference>
<reference evidence="6" key="2">
    <citation type="journal article" date="2021" name="PeerJ">
        <title>Extensive microbial diversity within the chicken gut microbiome revealed by metagenomics and culture.</title>
        <authorList>
            <person name="Gilroy R."/>
            <person name="Ravi A."/>
            <person name="Getino M."/>
            <person name="Pursley I."/>
            <person name="Horton D.L."/>
            <person name="Alikhan N.F."/>
            <person name="Baker D."/>
            <person name="Gharbi K."/>
            <person name="Hall N."/>
            <person name="Watson M."/>
            <person name="Adriaenssens E.M."/>
            <person name="Foster-Nyarko E."/>
            <person name="Jarju S."/>
            <person name="Secka A."/>
            <person name="Antonio M."/>
            <person name="Oren A."/>
            <person name="Chaudhuri R.R."/>
            <person name="La Ragione R."/>
            <person name="Hildebrand F."/>
            <person name="Pallen M.J."/>
        </authorList>
    </citation>
    <scope>NUCLEOTIDE SEQUENCE</scope>
    <source>
        <strain evidence="6">B1-13419</strain>
    </source>
</reference>
<dbReference type="InterPro" id="IPR000070">
    <property type="entry name" value="Pectinesterase_cat"/>
</dbReference>
<dbReference type="Gene3D" id="2.160.20.10">
    <property type="entry name" value="Single-stranded right-handed beta-helix, Pectin lyase-like"/>
    <property type="match status" value="1"/>
</dbReference>
<dbReference type="SUPFAM" id="SSF51126">
    <property type="entry name" value="Pectin lyase-like"/>
    <property type="match status" value="1"/>
</dbReference>
<dbReference type="AlphaFoldDB" id="A0A9D9IKH4"/>
<evidence type="ECO:0000313" key="6">
    <source>
        <dbReference type="EMBL" id="MBO8474368.1"/>
    </source>
</evidence>
<dbReference type="PROSITE" id="PS51257">
    <property type="entry name" value="PROKAR_LIPOPROTEIN"/>
    <property type="match status" value="1"/>
</dbReference>
<dbReference type="InterPro" id="IPR012334">
    <property type="entry name" value="Pectin_lyas_fold"/>
</dbReference>
<dbReference type="Pfam" id="PF01095">
    <property type="entry name" value="Pectinesterase"/>
    <property type="match status" value="1"/>
</dbReference>
<feature type="region of interest" description="Disordered" evidence="4">
    <location>
        <begin position="449"/>
        <end position="478"/>
    </location>
</feature>
<evidence type="ECO:0000256" key="3">
    <source>
        <dbReference type="ARBA" id="ARBA00023085"/>
    </source>
</evidence>
<evidence type="ECO:0000259" key="5">
    <source>
        <dbReference type="Pfam" id="PF01095"/>
    </source>
</evidence>
<proteinExistence type="inferred from homology"/>
<gene>
    <name evidence="6" type="ORF">IAB91_03635</name>
</gene>
<comment type="similarity">
    <text evidence="1">Belongs to the pectinesterase family.</text>
</comment>
<name>A0A9D9IKH4_9BACT</name>
<reference evidence="6" key="1">
    <citation type="submission" date="2020-10" db="EMBL/GenBank/DDBJ databases">
        <authorList>
            <person name="Gilroy R."/>
        </authorList>
    </citation>
    <scope>NUCLEOTIDE SEQUENCE</scope>
    <source>
        <strain evidence="6">B1-13419</strain>
    </source>
</reference>
<evidence type="ECO:0000256" key="2">
    <source>
        <dbReference type="ARBA" id="ARBA00022801"/>
    </source>
</evidence>
<feature type="domain" description="Pectinesterase catalytic" evidence="5">
    <location>
        <begin position="186"/>
        <end position="448"/>
    </location>
</feature>
<evidence type="ECO:0000313" key="7">
    <source>
        <dbReference type="Proteomes" id="UP000823757"/>
    </source>
</evidence>
<keyword evidence="2" id="KW-0378">Hydrolase</keyword>
<feature type="region of interest" description="Disordered" evidence="4">
    <location>
        <begin position="21"/>
        <end position="44"/>
    </location>
</feature>
<protein>
    <recommendedName>
        <fullName evidence="5">Pectinesterase catalytic domain-containing protein</fullName>
    </recommendedName>
</protein>
<dbReference type="PANTHER" id="PTHR31321:SF57">
    <property type="entry name" value="PECTINESTERASE 53-RELATED"/>
    <property type="match status" value="1"/>
</dbReference>
<dbReference type="EMBL" id="JADIMD010000049">
    <property type="protein sequence ID" value="MBO8474368.1"/>
    <property type="molecule type" value="Genomic_DNA"/>
</dbReference>
<dbReference type="Proteomes" id="UP000823757">
    <property type="component" value="Unassembled WGS sequence"/>
</dbReference>
<dbReference type="GO" id="GO:0030599">
    <property type="term" value="F:pectinesterase activity"/>
    <property type="evidence" value="ECO:0007669"/>
    <property type="project" value="InterPro"/>
</dbReference>
<accession>A0A9D9IKH4</accession>
<dbReference type="PANTHER" id="PTHR31321">
    <property type="entry name" value="ACYL-COA THIOESTER HYDROLASE YBHC-RELATED"/>
    <property type="match status" value="1"/>
</dbReference>
<sequence length="518" mass="56326">MKRLYATAAIAAMLLSCTKGEPAPESNPSQEDVPAAPELGYEVSPTGGNVYTDTEIRLEFDSAPQLGNSGAIRIFTSDGDEVDCIMMEDVIAEKTTMDNNTIYNTAMDILEASPGLTKYYRTVHYTAVRIEGNSVVIKPHCSVLNFNTEYYITIDPEAIEAPGFEGVEKEEWAFLTKVKPASETEVSVGKSGNTDFRTVQGALDYTCRSGQSAAVTINIQNGSYDEPLFLCNKDNVTLKGMSRSGVILQYSNCEALTSGVGSSTDRKPSRGNAIGRSGGRAVILMEDCDNIRFENMTLQNTWSGERSQAEVIYFNSRTGEDRLVLVNCNIGSRQDTINAKGYGWFYNCSIEGNVDFIWGSPETILFEKCDIRTISDDGFSRGYIVQCRCLEADAIGFVFLGCTINSDSGVPDGSVYLARSSGSSDYYDNVTYAGCRIGPAVAASGWYSDPAPNPSSPSATRGWKEYGTTDMSGSSADLSGRYDGSLQLSETEYSEHFKDRSVIFSGCPKGTDWLAETI</sequence>